<dbReference type="Proteomes" id="UP000663848">
    <property type="component" value="Unassembled WGS sequence"/>
</dbReference>
<organism evidence="3 5">
    <name type="scientific">Rotaria socialis</name>
    <dbReference type="NCBI Taxonomy" id="392032"/>
    <lineage>
        <taxon>Eukaryota</taxon>
        <taxon>Metazoa</taxon>
        <taxon>Spiralia</taxon>
        <taxon>Gnathifera</taxon>
        <taxon>Rotifera</taxon>
        <taxon>Eurotatoria</taxon>
        <taxon>Bdelloidea</taxon>
        <taxon>Philodinida</taxon>
        <taxon>Philodinidae</taxon>
        <taxon>Rotaria</taxon>
    </lineage>
</organism>
<dbReference type="Proteomes" id="UP000663873">
    <property type="component" value="Unassembled WGS sequence"/>
</dbReference>
<evidence type="ECO:0000256" key="2">
    <source>
        <dbReference type="SAM" id="Phobius"/>
    </source>
</evidence>
<feature type="compositionally biased region" description="Polar residues" evidence="1">
    <location>
        <begin position="475"/>
        <end position="484"/>
    </location>
</feature>
<dbReference type="EMBL" id="CAJOBP010000848">
    <property type="protein sequence ID" value="CAF4227730.1"/>
    <property type="molecule type" value="Genomic_DNA"/>
</dbReference>
<dbReference type="PANTHER" id="PTHR33488:SF2">
    <property type="entry name" value="EARLY ENDOSOME ANTIGEN 1-LIKE"/>
    <property type="match status" value="1"/>
</dbReference>
<evidence type="ECO:0000313" key="5">
    <source>
        <dbReference type="Proteomes" id="UP000663873"/>
    </source>
</evidence>
<accession>A0A820D2E7</accession>
<gene>
    <name evidence="4" type="ORF">QYT958_LOCUS12407</name>
    <name evidence="3" type="ORF">UJA718_LOCUS8136</name>
</gene>
<keyword evidence="2" id="KW-0472">Membrane</keyword>
<feature type="transmembrane region" description="Helical" evidence="2">
    <location>
        <begin position="12"/>
        <end position="39"/>
    </location>
</feature>
<proteinExistence type="predicted"/>
<evidence type="ECO:0000256" key="1">
    <source>
        <dbReference type="SAM" id="MobiDB-lite"/>
    </source>
</evidence>
<name>A0A820D2E7_9BILA</name>
<feature type="region of interest" description="Disordered" evidence="1">
    <location>
        <begin position="460"/>
        <end position="488"/>
    </location>
</feature>
<evidence type="ECO:0000313" key="4">
    <source>
        <dbReference type="EMBL" id="CAF4613966.1"/>
    </source>
</evidence>
<keyword evidence="2" id="KW-1133">Transmembrane helix</keyword>
<keyword evidence="5" id="KW-1185">Reference proteome</keyword>
<dbReference type="AlphaFoldDB" id="A0A820D2E7"/>
<protein>
    <submittedName>
        <fullName evidence="3">Uncharacterized protein</fullName>
    </submittedName>
</protein>
<evidence type="ECO:0000313" key="3">
    <source>
        <dbReference type="EMBL" id="CAF4227730.1"/>
    </source>
</evidence>
<keyword evidence="2" id="KW-0812">Transmembrane</keyword>
<sequence length="726" mass="81385">MHAYLQKNYIENCWILLLLLNVAKLVLLQATITIAPFSLSRAVFLPPDPRVNPFFDHSIDGLADVQIGRSLKANNQTGAGDLFRQETDQQIITQTGIDYPWQQFVSAGPMAINILGQLIVISSKTDFSFRDSNQNYQFKYMRHPQSFRATLIQIANDGYEAFSEAHSSMNQIQIYMSLIPGHVKTSLRILVSASPRLLERLLVPSLNNIDRIGRECSTLASNTHNQFVNVMQLLGEVIEVTTLTQGIHVQKLKDVEIELNISRVMEKQQQQIIETVQKHYNEAQASVRESQAAYTKALQDLPTGWNKILQNFVQAIIDVARDVVPVLITGGASLVTGQQIQGPQGSGAQGSGGTRSIGEKIASGQALSAANMLFDQLTSMQKTFEESNTTDLRVLGKDFGNYRIVFNTAKDLVKGDGELSQKVGELLRSATDLTNLEDVEKIKSKLNGLISETKPLVAANSKGSDQAPKLDLSPETPSQPSSSGGKYDNEKFKITMTLDRLKQAEQRYDQIFSQLLEQQKEMKALMVKIAGLNMAKIRFEELIELMRQAILLLGNIRQQWGRLVQFFSEISIRTRIATNETLVPFVNRMKEVASIQDITQSERMLYVDLLKEQAVDIHRHTYVLYVMSRTYVDISNEFMMDKLSGLATMLTMQTDSEREQALRKLDKDTNTAQAKVEALANERKRTFEAALTKRKNDLQKYLDNLGGASKEDLDAIKQADGLLKLT</sequence>
<reference evidence="3" key="1">
    <citation type="submission" date="2021-02" db="EMBL/GenBank/DDBJ databases">
        <authorList>
            <person name="Nowell W R."/>
        </authorList>
    </citation>
    <scope>NUCLEOTIDE SEQUENCE</scope>
</reference>
<dbReference type="PANTHER" id="PTHR33488">
    <property type="entry name" value="ZGC:162509"/>
    <property type="match status" value="1"/>
</dbReference>
<comment type="caution">
    <text evidence="3">The sequence shown here is derived from an EMBL/GenBank/DDBJ whole genome shotgun (WGS) entry which is preliminary data.</text>
</comment>
<dbReference type="EMBL" id="CAJOBR010001508">
    <property type="protein sequence ID" value="CAF4613966.1"/>
    <property type="molecule type" value="Genomic_DNA"/>
</dbReference>